<dbReference type="UniPathway" id="UPA00053">
    <property type="reaction ID" value="UER00087"/>
</dbReference>
<dbReference type="InterPro" id="IPR011342">
    <property type="entry name" value="Shikimate_DH"/>
</dbReference>
<comment type="subunit">
    <text evidence="7">Homodimer.</text>
</comment>
<dbReference type="RefSeq" id="WP_117532088.1">
    <property type="nucleotide sequence ID" value="NZ_QUSM01000003.1"/>
</dbReference>
<sequence length="267" mass="30175">MKKFGLIGEKLPHSFSKILHNIAFEILNLDYEYELYEIDLNTADDIKSFMIDNGLDGINVTIPYKETVMKSLDSISEEAKKIGAVNTIKNIEGKLYGYNTDYYGFLYTLKSNDININNKTVVILGSGGASKAVIECVKDLNAKSIYLVSRNKTDKETKDGIFLIDYKDLEDIKGEVLINTTPVGMYPKIDFSPVGEDIISNFNNVVDVVYNPLETKLMKTANKFGKKSFSGLTMLIMQGIKSEEIWNDFKLTKQEIDLIENKVKKEI</sequence>
<dbReference type="InterPro" id="IPR013708">
    <property type="entry name" value="Shikimate_DH-bd_N"/>
</dbReference>
<evidence type="ECO:0000259" key="8">
    <source>
        <dbReference type="Pfam" id="PF08501"/>
    </source>
</evidence>
<dbReference type="AlphaFoldDB" id="A0A3E3DZ28"/>
<feature type="active site" description="Proton acceptor" evidence="7">
    <location>
        <position position="65"/>
    </location>
</feature>
<dbReference type="EMBL" id="QUSM01000003">
    <property type="protein sequence ID" value="RGD74336.1"/>
    <property type="molecule type" value="Genomic_DNA"/>
</dbReference>
<evidence type="ECO:0000256" key="4">
    <source>
        <dbReference type="ARBA" id="ARBA00022857"/>
    </source>
</evidence>
<keyword evidence="5 7" id="KW-0560">Oxidoreductase</keyword>
<dbReference type="SUPFAM" id="SSF53223">
    <property type="entry name" value="Aminoacid dehydrogenase-like, N-terminal domain"/>
    <property type="match status" value="1"/>
</dbReference>
<feature type="binding site" evidence="7">
    <location>
        <begin position="14"/>
        <end position="16"/>
    </location>
    <ligand>
        <name>shikimate</name>
        <dbReference type="ChEBI" id="CHEBI:36208"/>
    </ligand>
</feature>
<dbReference type="SUPFAM" id="SSF51735">
    <property type="entry name" value="NAD(P)-binding Rossmann-fold domains"/>
    <property type="match status" value="1"/>
</dbReference>
<comment type="catalytic activity">
    <reaction evidence="7">
        <text>shikimate + NADP(+) = 3-dehydroshikimate + NADPH + H(+)</text>
        <dbReference type="Rhea" id="RHEA:17737"/>
        <dbReference type="ChEBI" id="CHEBI:15378"/>
        <dbReference type="ChEBI" id="CHEBI:16630"/>
        <dbReference type="ChEBI" id="CHEBI:36208"/>
        <dbReference type="ChEBI" id="CHEBI:57783"/>
        <dbReference type="ChEBI" id="CHEBI:58349"/>
        <dbReference type="EC" id="1.1.1.25"/>
    </reaction>
</comment>
<keyword evidence="6 7" id="KW-0057">Aromatic amino acid biosynthesis</keyword>
<dbReference type="NCBIfam" id="TIGR00507">
    <property type="entry name" value="aroE"/>
    <property type="match status" value="1"/>
</dbReference>
<dbReference type="PANTHER" id="PTHR21089">
    <property type="entry name" value="SHIKIMATE DEHYDROGENASE"/>
    <property type="match status" value="1"/>
</dbReference>
<feature type="binding site" evidence="7">
    <location>
        <position position="101"/>
    </location>
    <ligand>
        <name>shikimate</name>
        <dbReference type="ChEBI" id="CHEBI:36208"/>
    </ligand>
</feature>
<evidence type="ECO:0000256" key="5">
    <source>
        <dbReference type="ARBA" id="ARBA00023002"/>
    </source>
</evidence>
<comment type="caution">
    <text evidence="9">The sequence shown here is derived from an EMBL/GenBank/DDBJ whole genome shotgun (WGS) entry which is preliminary data.</text>
</comment>
<evidence type="ECO:0000256" key="6">
    <source>
        <dbReference type="ARBA" id="ARBA00023141"/>
    </source>
</evidence>
<dbReference type="GO" id="GO:0019632">
    <property type="term" value="P:shikimate metabolic process"/>
    <property type="evidence" value="ECO:0007669"/>
    <property type="project" value="InterPro"/>
</dbReference>
<dbReference type="CDD" id="cd01065">
    <property type="entry name" value="NAD_bind_Shikimate_DH"/>
    <property type="match status" value="1"/>
</dbReference>
<dbReference type="InterPro" id="IPR036291">
    <property type="entry name" value="NAD(P)-bd_dom_sf"/>
</dbReference>
<evidence type="ECO:0000256" key="7">
    <source>
        <dbReference type="HAMAP-Rule" id="MF_00222"/>
    </source>
</evidence>
<feature type="binding site" evidence="7">
    <location>
        <position position="86"/>
    </location>
    <ligand>
        <name>shikimate</name>
        <dbReference type="ChEBI" id="CHEBI:36208"/>
    </ligand>
</feature>
<reference evidence="9 10" key="1">
    <citation type="submission" date="2018-08" db="EMBL/GenBank/DDBJ databases">
        <title>A genome reference for cultivated species of the human gut microbiota.</title>
        <authorList>
            <person name="Zou Y."/>
            <person name="Xue W."/>
            <person name="Luo G."/>
        </authorList>
    </citation>
    <scope>NUCLEOTIDE SEQUENCE [LARGE SCALE GENOMIC DNA]</scope>
    <source>
        <strain evidence="9 10">AM25-6</strain>
    </source>
</reference>
<feature type="binding site" evidence="7">
    <location>
        <position position="210"/>
    </location>
    <ligand>
        <name>shikimate</name>
        <dbReference type="ChEBI" id="CHEBI:36208"/>
    </ligand>
</feature>
<comment type="caution">
    <text evidence="7">Lacks conserved residue(s) required for the propagation of feature annotation.</text>
</comment>
<name>A0A3E3DZ28_9FIRM</name>
<keyword evidence="4 7" id="KW-0521">NADP</keyword>
<feature type="domain" description="Shikimate dehydrogenase substrate binding N-terminal" evidence="8">
    <location>
        <begin position="6"/>
        <end position="88"/>
    </location>
</feature>
<dbReference type="GO" id="GO:0005829">
    <property type="term" value="C:cytosol"/>
    <property type="evidence" value="ECO:0007669"/>
    <property type="project" value="TreeGrafter"/>
</dbReference>
<dbReference type="Proteomes" id="UP000261212">
    <property type="component" value="Unassembled WGS sequence"/>
</dbReference>
<feature type="binding site" evidence="7">
    <location>
        <position position="238"/>
    </location>
    <ligand>
        <name>shikimate</name>
        <dbReference type="ChEBI" id="CHEBI:36208"/>
    </ligand>
</feature>
<gene>
    <name evidence="7 9" type="primary">aroE</name>
    <name evidence="9" type="ORF">DW687_06105</name>
</gene>
<evidence type="ECO:0000256" key="2">
    <source>
        <dbReference type="ARBA" id="ARBA00012962"/>
    </source>
</evidence>
<dbReference type="GO" id="GO:0009073">
    <property type="term" value="P:aromatic amino acid family biosynthetic process"/>
    <property type="evidence" value="ECO:0007669"/>
    <property type="project" value="UniProtKB-KW"/>
</dbReference>
<keyword evidence="3 7" id="KW-0028">Amino-acid biosynthesis</keyword>
<dbReference type="InterPro" id="IPR022893">
    <property type="entry name" value="Shikimate_DH_fam"/>
</dbReference>
<accession>A0A3E3DZ28</accession>
<feature type="binding site" evidence="7">
    <location>
        <position position="61"/>
    </location>
    <ligand>
        <name>shikimate</name>
        <dbReference type="ChEBI" id="CHEBI:36208"/>
    </ligand>
</feature>
<feature type="binding site" evidence="7">
    <location>
        <position position="231"/>
    </location>
    <ligand>
        <name>NADP(+)</name>
        <dbReference type="ChEBI" id="CHEBI:58349"/>
    </ligand>
</feature>
<organism evidence="9 10">
    <name type="scientific">Anaerofustis stercorihominis</name>
    <dbReference type="NCBI Taxonomy" id="214853"/>
    <lineage>
        <taxon>Bacteria</taxon>
        <taxon>Bacillati</taxon>
        <taxon>Bacillota</taxon>
        <taxon>Clostridia</taxon>
        <taxon>Eubacteriales</taxon>
        <taxon>Eubacteriaceae</taxon>
        <taxon>Anaerofustis</taxon>
    </lineage>
</organism>
<dbReference type="EC" id="1.1.1.25" evidence="2 7"/>
<dbReference type="GO" id="GO:0008652">
    <property type="term" value="P:amino acid biosynthetic process"/>
    <property type="evidence" value="ECO:0007669"/>
    <property type="project" value="UniProtKB-KW"/>
</dbReference>
<comment type="function">
    <text evidence="7">Involved in the biosynthesis of the chorismate, which leads to the biosynthesis of aromatic amino acids. Catalyzes the reversible NADPH linked reduction of 3-dehydroshikimate (DHSA) to yield shikimate (SA).</text>
</comment>
<protein>
    <recommendedName>
        <fullName evidence="2 7">Shikimate dehydrogenase (NADP(+))</fullName>
        <shortName evidence="7">SDH</shortName>
        <ecNumber evidence="2 7">1.1.1.25</ecNumber>
    </recommendedName>
</protein>
<dbReference type="InterPro" id="IPR046346">
    <property type="entry name" value="Aminoacid_DH-like_N_sf"/>
</dbReference>
<feature type="binding site" evidence="7">
    <location>
        <position position="208"/>
    </location>
    <ligand>
        <name>NADP(+)</name>
        <dbReference type="ChEBI" id="CHEBI:58349"/>
    </ligand>
</feature>
<dbReference type="Pfam" id="PF08501">
    <property type="entry name" value="Shikimate_dh_N"/>
    <property type="match status" value="1"/>
</dbReference>
<comment type="pathway">
    <text evidence="1 7">Metabolic intermediate biosynthesis; chorismate biosynthesis; chorismate from D-erythrose 4-phosphate and phosphoenolpyruvate: step 4/7.</text>
</comment>
<feature type="binding site" evidence="7">
    <location>
        <begin position="125"/>
        <end position="129"/>
    </location>
    <ligand>
        <name>NADP(+)</name>
        <dbReference type="ChEBI" id="CHEBI:58349"/>
    </ligand>
</feature>
<evidence type="ECO:0000313" key="9">
    <source>
        <dbReference type="EMBL" id="RGD74336.1"/>
    </source>
</evidence>
<dbReference type="Gene3D" id="3.40.50.720">
    <property type="entry name" value="NAD(P)-binding Rossmann-like Domain"/>
    <property type="match status" value="1"/>
</dbReference>
<dbReference type="PANTHER" id="PTHR21089:SF1">
    <property type="entry name" value="BIFUNCTIONAL 3-DEHYDROQUINATE DEHYDRATASE_SHIKIMATE DEHYDROGENASE, CHLOROPLASTIC"/>
    <property type="match status" value="1"/>
</dbReference>
<dbReference type="GO" id="GO:0050661">
    <property type="term" value="F:NADP binding"/>
    <property type="evidence" value="ECO:0007669"/>
    <property type="project" value="InterPro"/>
</dbReference>
<dbReference type="GO" id="GO:0009423">
    <property type="term" value="P:chorismate biosynthetic process"/>
    <property type="evidence" value="ECO:0007669"/>
    <property type="project" value="UniProtKB-UniRule"/>
</dbReference>
<evidence type="ECO:0000256" key="3">
    <source>
        <dbReference type="ARBA" id="ARBA00022605"/>
    </source>
</evidence>
<dbReference type="Gene3D" id="3.40.50.10860">
    <property type="entry name" value="Leucine Dehydrogenase, chain A, domain 1"/>
    <property type="match status" value="1"/>
</dbReference>
<evidence type="ECO:0000256" key="1">
    <source>
        <dbReference type="ARBA" id="ARBA00004871"/>
    </source>
</evidence>
<feature type="binding site" evidence="7">
    <location>
        <position position="77"/>
    </location>
    <ligand>
        <name>NADP(+)</name>
        <dbReference type="ChEBI" id="CHEBI:58349"/>
    </ligand>
</feature>
<evidence type="ECO:0000313" key="10">
    <source>
        <dbReference type="Proteomes" id="UP000261212"/>
    </source>
</evidence>
<comment type="similarity">
    <text evidence="7">Belongs to the shikimate dehydrogenase family.</text>
</comment>
<dbReference type="HAMAP" id="MF_00222">
    <property type="entry name" value="Shikimate_DH_AroE"/>
    <property type="match status" value="1"/>
</dbReference>
<dbReference type="GO" id="GO:0004764">
    <property type="term" value="F:shikimate 3-dehydrogenase (NADP+) activity"/>
    <property type="evidence" value="ECO:0007669"/>
    <property type="project" value="UniProtKB-UniRule"/>
</dbReference>
<proteinExistence type="inferred from homology"/>